<dbReference type="InterPro" id="IPR027417">
    <property type="entry name" value="P-loop_NTPase"/>
</dbReference>
<comment type="similarity">
    <text evidence="8">Belongs to the DEAD box helicase family.</text>
</comment>
<feature type="domain" description="Helicase C-terminal" evidence="10">
    <location>
        <begin position="336"/>
        <end position="494"/>
    </location>
</feature>
<dbReference type="Pfam" id="PF00270">
    <property type="entry name" value="DEAD"/>
    <property type="match status" value="1"/>
</dbReference>
<dbReference type="Proteomes" id="UP000886520">
    <property type="component" value="Chromosome 4"/>
</dbReference>
<name>A0A9D4V6D6_ADICA</name>
<comment type="domain">
    <text evidence="8">The Q motif is unique to and characteristic of the DEAD box family of RNA helicases and controls ATP binding and hydrolysis.</text>
</comment>
<dbReference type="AlphaFoldDB" id="A0A9D4V6D6"/>
<comment type="caution">
    <text evidence="12">The sequence shown here is derived from an EMBL/GenBank/DDBJ whole genome shotgun (WGS) entry which is preliminary data.</text>
</comment>
<evidence type="ECO:0000256" key="8">
    <source>
        <dbReference type="RuleBase" id="RU365068"/>
    </source>
</evidence>
<dbReference type="PANTHER" id="PTHR24031">
    <property type="entry name" value="RNA HELICASE"/>
    <property type="match status" value="1"/>
</dbReference>
<evidence type="ECO:0000256" key="6">
    <source>
        <dbReference type="ARBA" id="ARBA00022884"/>
    </source>
</evidence>
<evidence type="ECO:0000259" key="10">
    <source>
        <dbReference type="PROSITE" id="PS51194"/>
    </source>
</evidence>
<keyword evidence="13" id="KW-1185">Reference proteome</keyword>
<keyword evidence="5 8" id="KW-0067">ATP-binding</keyword>
<dbReference type="InterPro" id="IPR011545">
    <property type="entry name" value="DEAD/DEAH_box_helicase_dom"/>
</dbReference>
<evidence type="ECO:0000256" key="4">
    <source>
        <dbReference type="ARBA" id="ARBA00022806"/>
    </source>
</evidence>
<evidence type="ECO:0000259" key="11">
    <source>
        <dbReference type="PROSITE" id="PS51195"/>
    </source>
</evidence>
<feature type="short sequence motif" description="Q motif" evidence="7">
    <location>
        <begin position="99"/>
        <end position="128"/>
    </location>
</feature>
<dbReference type="GO" id="GO:0016787">
    <property type="term" value="F:hydrolase activity"/>
    <property type="evidence" value="ECO:0007669"/>
    <property type="project" value="UniProtKB-KW"/>
</dbReference>
<keyword evidence="2 8" id="KW-0547">Nucleotide-binding</keyword>
<keyword evidence="1" id="KW-0150">Chloroplast</keyword>
<protein>
    <recommendedName>
        <fullName evidence="8">ATP-dependent RNA helicase</fullName>
        <ecNumber evidence="8">3.6.4.13</ecNumber>
    </recommendedName>
</protein>
<proteinExistence type="inferred from homology"/>
<feature type="domain" description="Helicase ATP-binding" evidence="9">
    <location>
        <begin position="131"/>
        <end position="313"/>
    </location>
</feature>
<evidence type="ECO:0000313" key="13">
    <source>
        <dbReference type="Proteomes" id="UP000886520"/>
    </source>
</evidence>
<dbReference type="OrthoDB" id="193716at2759"/>
<dbReference type="GO" id="GO:0005524">
    <property type="term" value="F:ATP binding"/>
    <property type="evidence" value="ECO:0007669"/>
    <property type="project" value="UniProtKB-UniRule"/>
</dbReference>
<dbReference type="SUPFAM" id="SSF52540">
    <property type="entry name" value="P-loop containing nucleoside triphosphate hydrolases"/>
    <property type="match status" value="2"/>
</dbReference>
<reference evidence="12" key="1">
    <citation type="submission" date="2021-01" db="EMBL/GenBank/DDBJ databases">
        <title>Adiantum capillus-veneris genome.</title>
        <authorList>
            <person name="Fang Y."/>
            <person name="Liao Q."/>
        </authorList>
    </citation>
    <scope>NUCLEOTIDE SEQUENCE</scope>
    <source>
        <strain evidence="12">H3</strain>
        <tissue evidence="12">Leaf</tissue>
    </source>
</reference>
<dbReference type="GO" id="GO:0003724">
    <property type="term" value="F:RNA helicase activity"/>
    <property type="evidence" value="ECO:0007669"/>
    <property type="project" value="UniProtKB-EC"/>
</dbReference>
<evidence type="ECO:0000256" key="7">
    <source>
        <dbReference type="PROSITE-ProRule" id="PRU00552"/>
    </source>
</evidence>
<evidence type="ECO:0000313" key="12">
    <source>
        <dbReference type="EMBL" id="KAI5080656.1"/>
    </source>
</evidence>
<evidence type="ECO:0000256" key="2">
    <source>
        <dbReference type="ARBA" id="ARBA00022741"/>
    </source>
</evidence>
<dbReference type="EC" id="3.6.4.13" evidence="8"/>
<evidence type="ECO:0000256" key="5">
    <source>
        <dbReference type="ARBA" id="ARBA00022840"/>
    </source>
</evidence>
<dbReference type="PROSITE" id="PS51192">
    <property type="entry name" value="HELICASE_ATP_BIND_1"/>
    <property type="match status" value="1"/>
</dbReference>
<dbReference type="InterPro" id="IPR014014">
    <property type="entry name" value="RNA_helicase_DEAD_Q_motif"/>
</dbReference>
<accession>A0A9D4V6D6</accession>
<feature type="domain" description="DEAD-box RNA helicase Q" evidence="11">
    <location>
        <begin position="99"/>
        <end position="128"/>
    </location>
</feature>
<dbReference type="Pfam" id="PF00271">
    <property type="entry name" value="Helicase_C"/>
    <property type="match status" value="1"/>
</dbReference>
<evidence type="ECO:0000256" key="3">
    <source>
        <dbReference type="ARBA" id="ARBA00022801"/>
    </source>
</evidence>
<keyword evidence="3 8" id="KW-0378">Hydrolase</keyword>
<comment type="catalytic activity">
    <reaction evidence="8">
        <text>ATP + H2O = ADP + phosphate + H(+)</text>
        <dbReference type="Rhea" id="RHEA:13065"/>
        <dbReference type="ChEBI" id="CHEBI:15377"/>
        <dbReference type="ChEBI" id="CHEBI:15378"/>
        <dbReference type="ChEBI" id="CHEBI:30616"/>
        <dbReference type="ChEBI" id="CHEBI:43474"/>
        <dbReference type="ChEBI" id="CHEBI:456216"/>
        <dbReference type="EC" id="3.6.4.13"/>
    </reaction>
</comment>
<organism evidence="12 13">
    <name type="scientific">Adiantum capillus-veneris</name>
    <name type="common">Maidenhair fern</name>
    <dbReference type="NCBI Taxonomy" id="13818"/>
    <lineage>
        <taxon>Eukaryota</taxon>
        <taxon>Viridiplantae</taxon>
        <taxon>Streptophyta</taxon>
        <taxon>Embryophyta</taxon>
        <taxon>Tracheophyta</taxon>
        <taxon>Polypodiopsida</taxon>
        <taxon>Polypodiidae</taxon>
        <taxon>Polypodiales</taxon>
        <taxon>Pteridineae</taxon>
        <taxon>Pteridaceae</taxon>
        <taxon>Vittarioideae</taxon>
        <taxon>Adiantum</taxon>
    </lineage>
</organism>
<dbReference type="Gene3D" id="3.40.50.300">
    <property type="entry name" value="P-loop containing nucleotide triphosphate hydrolases"/>
    <property type="match status" value="2"/>
</dbReference>
<dbReference type="GO" id="GO:0003723">
    <property type="term" value="F:RNA binding"/>
    <property type="evidence" value="ECO:0007669"/>
    <property type="project" value="UniProtKB-UniRule"/>
</dbReference>
<dbReference type="PROSITE" id="PS51195">
    <property type="entry name" value="Q_MOTIF"/>
    <property type="match status" value="1"/>
</dbReference>
<dbReference type="CDD" id="cd18787">
    <property type="entry name" value="SF2_C_DEAD"/>
    <property type="match status" value="1"/>
</dbReference>
<dbReference type="EMBL" id="JABFUD020000004">
    <property type="protein sequence ID" value="KAI5080656.1"/>
    <property type="molecule type" value="Genomic_DNA"/>
</dbReference>
<comment type="function">
    <text evidence="8">RNA helicase.</text>
</comment>
<keyword evidence="4 8" id="KW-0347">Helicase</keyword>
<dbReference type="SMART" id="SM00490">
    <property type="entry name" value="HELICc"/>
    <property type="match status" value="1"/>
</dbReference>
<evidence type="ECO:0000256" key="1">
    <source>
        <dbReference type="ARBA" id="ARBA00022528"/>
    </source>
</evidence>
<keyword evidence="6 8" id="KW-0694">RNA-binding</keyword>
<dbReference type="InterPro" id="IPR014001">
    <property type="entry name" value="Helicase_ATP-bd"/>
</dbReference>
<sequence>MFEKKGAVAVLAAVRTILRQSEFLELHLKVSTGWVRSFHSCAQRDSQKQVNAPSQEAIARAQASVFEIGKLLLGFKEDRENLFDIDEAQSPNSKSLTSSSFDEVSLSPLSLKALHDAFGYKTMTPMQEATLATILQGNDVVVKAKAGSGKTLAYLLPAIEVLLEACPSSQRAGTDIFSLVLCPSRELALQIFTQAQTLLKYHTDFNVKVLTGGFRISKEREKLQCSSCPIVVATPGRLLDHLEKTEGFKERLGKLKMFVLDEADHVLDVGFRKTVEGILRYLPTIRQTLLFSATIPKEIQSISKIALKDGHKFIDMVELSGSTIHEQVKQKCIVAPVEKHLPVLHEVFKEHITLNSNYKVLVFCITARITAFMHQLFKDLGFNCCEIHSKKGQMSRFHTSKDFRDSEGAMIMFTSDVSSRGLDYPNVTLVVQVGLPERGGTYINRIGRTGRSGKDGESLLLITAWEEFFLEKVQNQSIELSSAPEIDSLTEAKILQTLSNMDSMIRWHAYRTWLGYYASLTNLPLSKETIVSHANEFSLAIGFDETPRMSRNLIRKMGLYGVRGLKKTRRNRPEYVRKTNGVSESKLDRGCRGFAASTVTNGGS</sequence>
<evidence type="ECO:0000259" key="9">
    <source>
        <dbReference type="PROSITE" id="PS51192"/>
    </source>
</evidence>
<dbReference type="InterPro" id="IPR001650">
    <property type="entry name" value="Helicase_C-like"/>
</dbReference>
<dbReference type="PROSITE" id="PS51194">
    <property type="entry name" value="HELICASE_CTER"/>
    <property type="match status" value="1"/>
</dbReference>
<keyword evidence="1" id="KW-0934">Plastid</keyword>
<dbReference type="SMART" id="SM00487">
    <property type="entry name" value="DEXDc"/>
    <property type="match status" value="1"/>
</dbReference>
<gene>
    <name evidence="12" type="ORF">GOP47_0003839</name>
</gene>